<organism evidence="1">
    <name type="scientific">uncultured Alphaproteobacteria bacterium</name>
    <dbReference type="NCBI Taxonomy" id="91750"/>
    <lineage>
        <taxon>Bacteria</taxon>
        <taxon>Pseudomonadati</taxon>
        <taxon>Pseudomonadota</taxon>
        <taxon>Alphaproteobacteria</taxon>
        <taxon>environmental samples</taxon>
    </lineage>
</organism>
<protein>
    <submittedName>
        <fullName evidence="1">Uncharacterized protein</fullName>
    </submittedName>
</protein>
<dbReference type="EMBL" id="FLUO01000001">
    <property type="protein sequence ID" value="SBV92110.1"/>
    <property type="molecule type" value="Genomic_DNA"/>
</dbReference>
<name>A0A212IY67_9PROT</name>
<proteinExistence type="predicted"/>
<evidence type="ECO:0000313" key="1">
    <source>
        <dbReference type="EMBL" id="SBV92110.1"/>
    </source>
</evidence>
<sequence>MHELASYALSLKSGTDMQSVNKIVDAMDLACNFTVDLGD</sequence>
<accession>A0A212IY67</accession>
<gene>
    <name evidence="1" type="ORF">KL86APRO_10210</name>
</gene>
<reference evidence="1" key="1">
    <citation type="submission" date="2016-04" db="EMBL/GenBank/DDBJ databases">
        <authorList>
            <person name="Evans L.H."/>
            <person name="Alamgir A."/>
            <person name="Owens N."/>
            <person name="Weber N.D."/>
            <person name="Virtaneva K."/>
            <person name="Barbian K."/>
            <person name="Babar A."/>
            <person name="Rosenke K."/>
        </authorList>
    </citation>
    <scope>NUCLEOTIDE SEQUENCE</scope>
    <source>
        <strain evidence="1">86</strain>
    </source>
</reference>
<dbReference type="AlphaFoldDB" id="A0A212IY67"/>